<dbReference type="OrthoDB" id="9792436at2"/>
<keyword evidence="4" id="KW-1185">Reference proteome</keyword>
<dbReference type="Gene3D" id="2.30.110.10">
    <property type="entry name" value="Electron Transport, Fmn-binding Protein, Chain A"/>
    <property type="match status" value="1"/>
</dbReference>
<protein>
    <submittedName>
        <fullName evidence="3">Flavin reductase</fullName>
    </submittedName>
</protein>
<gene>
    <name evidence="3" type="ORF">E5987_01695</name>
</gene>
<comment type="cofactor">
    <cofactor evidence="1">
        <name>FMN</name>
        <dbReference type="ChEBI" id="CHEBI:58210"/>
    </cofactor>
</comment>
<dbReference type="InterPro" id="IPR052174">
    <property type="entry name" value="Flavoredoxin"/>
</dbReference>
<dbReference type="SUPFAM" id="SSF50475">
    <property type="entry name" value="FMN-binding split barrel"/>
    <property type="match status" value="1"/>
</dbReference>
<name>A0A6L6YE51_9BURK</name>
<dbReference type="RefSeq" id="WP_160334351.1">
    <property type="nucleotide sequence ID" value="NZ_WSRP01000003.1"/>
</dbReference>
<dbReference type="PANTHER" id="PTHR43567">
    <property type="entry name" value="FLAVOREDOXIN-RELATED-RELATED"/>
    <property type="match status" value="1"/>
</dbReference>
<evidence type="ECO:0000313" key="4">
    <source>
        <dbReference type="Proteomes" id="UP000472580"/>
    </source>
</evidence>
<sequence length="191" mass="21627">MSQKEFVKPVDLENPYRLFNLGGTVFLEVKEGDDIDVMPASWACPADYTKMSVVVDSTHYSRKILNKAEYFLLTVPGYGIRKELLYLGSVSKNGNPNKIQDSGLKFFNIEGCDFPLPEGCAAWALIKRIPEAHMEKSYDMFVGEIVKAWADSRVFSDNHWHLEKGPEELRSLHYVAGGHFYEIGKSVEVTL</sequence>
<dbReference type="InterPro" id="IPR012349">
    <property type="entry name" value="Split_barrel_FMN-bd"/>
</dbReference>
<organism evidence="3 4">
    <name type="scientific">Parasutterella muris</name>
    <dbReference type="NCBI Taxonomy" id="2565572"/>
    <lineage>
        <taxon>Bacteria</taxon>
        <taxon>Pseudomonadati</taxon>
        <taxon>Pseudomonadota</taxon>
        <taxon>Betaproteobacteria</taxon>
        <taxon>Burkholderiales</taxon>
        <taxon>Sutterellaceae</taxon>
        <taxon>Parasutterella</taxon>
    </lineage>
</organism>
<comment type="caution">
    <text evidence="3">The sequence shown here is derived from an EMBL/GenBank/DDBJ whole genome shotgun (WGS) entry which is preliminary data.</text>
</comment>
<dbReference type="AlphaFoldDB" id="A0A6L6YE51"/>
<dbReference type="PANTHER" id="PTHR43567:SF1">
    <property type="entry name" value="FLAVOREDOXIN"/>
    <property type="match status" value="1"/>
</dbReference>
<accession>A0A6L6YE51</accession>
<reference evidence="3 4" key="1">
    <citation type="submission" date="2019-12" db="EMBL/GenBank/DDBJ databases">
        <title>Microbes associate with the intestines of laboratory mice.</title>
        <authorList>
            <person name="Navarre W."/>
            <person name="Wong E."/>
        </authorList>
    </citation>
    <scope>NUCLEOTIDE SEQUENCE [LARGE SCALE GENOMIC DNA]</scope>
    <source>
        <strain evidence="3 4">NM82_D38</strain>
    </source>
</reference>
<evidence type="ECO:0000256" key="2">
    <source>
        <dbReference type="ARBA" id="ARBA00022630"/>
    </source>
</evidence>
<dbReference type="Proteomes" id="UP000472580">
    <property type="component" value="Unassembled WGS sequence"/>
</dbReference>
<keyword evidence="2" id="KW-0285">Flavoprotein</keyword>
<dbReference type="EMBL" id="WSRP01000003">
    <property type="protein sequence ID" value="MVX55920.1"/>
    <property type="molecule type" value="Genomic_DNA"/>
</dbReference>
<evidence type="ECO:0000256" key="1">
    <source>
        <dbReference type="ARBA" id="ARBA00001917"/>
    </source>
</evidence>
<proteinExistence type="predicted"/>
<evidence type="ECO:0000313" key="3">
    <source>
        <dbReference type="EMBL" id="MVX55920.1"/>
    </source>
</evidence>